<evidence type="ECO:0000313" key="2">
    <source>
        <dbReference type="Proteomes" id="UP001164539"/>
    </source>
</evidence>
<proteinExistence type="predicted"/>
<accession>A0ACC1X8Q5</accession>
<organism evidence="1 2">
    <name type="scientific">Melia azedarach</name>
    <name type="common">Chinaberry tree</name>
    <dbReference type="NCBI Taxonomy" id="155640"/>
    <lineage>
        <taxon>Eukaryota</taxon>
        <taxon>Viridiplantae</taxon>
        <taxon>Streptophyta</taxon>
        <taxon>Embryophyta</taxon>
        <taxon>Tracheophyta</taxon>
        <taxon>Spermatophyta</taxon>
        <taxon>Magnoliopsida</taxon>
        <taxon>eudicotyledons</taxon>
        <taxon>Gunneridae</taxon>
        <taxon>Pentapetalae</taxon>
        <taxon>rosids</taxon>
        <taxon>malvids</taxon>
        <taxon>Sapindales</taxon>
        <taxon>Meliaceae</taxon>
        <taxon>Melia</taxon>
    </lineage>
</organism>
<dbReference type="Proteomes" id="UP001164539">
    <property type="component" value="Chromosome 10"/>
</dbReference>
<keyword evidence="2" id="KW-1185">Reference proteome</keyword>
<reference evidence="1 2" key="1">
    <citation type="journal article" date="2023" name="Science">
        <title>Complex scaffold remodeling in plant triterpene biosynthesis.</title>
        <authorList>
            <person name="De La Pena R."/>
            <person name="Hodgson H."/>
            <person name="Liu J.C."/>
            <person name="Stephenson M.J."/>
            <person name="Martin A.C."/>
            <person name="Owen C."/>
            <person name="Harkess A."/>
            <person name="Leebens-Mack J."/>
            <person name="Jimenez L.E."/>
            <person name="Osbourn A."/>
            <person name="Sattely E.S."/>
        </authorList>
    </citation>
    <scope>NUCLEOTIDE SEQUENCE [LARGE SCALE GENOMIC DNA]</scope>
    <source>
        <strain evidence="2">cv. JPN11</strain>
        <tissue evidence="1">Leaf</tissue>
    </source>
</reference>
<dbReference type="EMBL" id="CM051403">
    <property type="protein sequence ID" value="KAJ4707826.1"/>
    <property type="molecule type" value="Genomic_DNA"/>
</dbReference>
<sequence>MENSWQMKCGSSSQSMAPAASQEHRNQMELDSGYYLYPHVGLDLRSNVRGKMQDSVVPNIRNLSSCRQGHADLGNSFLALLSAPSSFLQCDFKEQSNLKSFSASSSKLPIDGSSVSIASIGSGVPPITSTVFSGCESTRNMQNGTNVCPIVSSKAVANSNCGTKSILHDGLEAGNLSLQSSDLAKAVIHQLVPSNEGARDVSSIKGKWNSTAHATKLSGSCIPISQKVPLQANFSVSSQPSICAPTSDCPRVICLGASGNLLLSNTGLLGVVCLCHHFHMSVAKFCEHSGLRDINPGDAVHVETGETIAQWRKLYFQKFGIRVPDDQSGWGWPEALSATAGLVKSSVAVSNIPNNSDLAKLVGSSGGFLKSGQPLDKTIFARNSRTDQNLVVDAVGNKEESYGQDNTDFLLKGFINTLESNAHVVADNQIKECRIYGCSSTSKYVDRGPDGGLQSISAYIDSFLKSRNLSITNPTLQNSRTYNENYDINKMKNACDAVIADRVATSSNVELRLGQPYQQNQSAGNSVPSVTGPKLLDSLVTPSKSLFPEQMTNNATNCGEKVASRQYFQCSAGPANLSVRREVSQLNLGNRLFGKSNATDIAKLEKCEGNVTKSSAVPFLTRFDTASERNGPFKANNHVVSSDHVMPKSVHCKPYTAKSTQVSIPWGIVNGSERKLNVSDLGFFRLKDKGKEVGCTSDVSYATRDSEFNVQKQLESQGTFTVAVGGSNDPCFSAAHEKSNSHQSSAVPMEVLNGRNFFNHPEKVPCFGSSRHTNHLFLTSNVSPRSSAQLLQSQSVSMAFPLATSTSIAPAVSKLEGTSVSPYLLDDNMRLLALGQILELSKQQHAISSLGMDRETGRLGGVSSVNIPNPFVEPSVFGEHALGPNITSQRDGSEVSMLSPPSGAYARLGVNIEKSGPVTDLNNFHDLSTWMHGNPLLSREIDLQCQLPHDPLPNKQVSLRSEHISSSIENAKCYQGVSRMYFQSHCGCAAYKCSGGNCESRIGNSPTAFKEQVGNVNDETSMLVGTEFVKDDTGPIGKNILLDQSAELKGQLPKTTVCHASQWRDVPSKFKGVCDVTYLDQSADVLDGRGHVEGQLGGTATKCSYGTMKIPDSLKEQEMSNISSGCSAAAVTHTSVPVNNIDSCTVNAENSRCINNHAVDEGSGIDKCWSSDDALESERSSEFLDSNSKEGSFNIRNNQSSRSLLDELKLLNSLTWKKSRNQIHSRLGVHGKINSKKNERGFKMGKRKRARKFKKLESQFPTAGPSTVHYDCSKGTSSKDVEMLHPSFQETHVSGACSLQPSSKCIRSTFSSSKELSRKRDLHMIYGDGEGEGEGDYQVESNSSANGCKNHDFAGIKKSRKAWNSDCIENSHTEEPTHARFKNTVRCRSVSYIEASFSGEVDNCLMKRRPVVCGKYGEICSGEPAGDVASPAKIVSLSRILKTSQRCTLPKNYESKQAFLDGSKKTNFCGRDADSNGFSIEIHHSSICNEMKIETFLEEDEKICTNADKLFDEKKSILEKENDNGIKKNGSSLRRNVHAKFKPKSKEIRKRSLCELTEKGQKSSSESFPLMKNSKCRPKTKAEKVSKKAEGNRYLVHGPCKINSENMNPEHRLAFLDSDAFCCVCGGSNNDEINCLLECSRCFIKVHQACYGVSRVPKGHWYCRPCRTNSRDIVCVLCGYGGGAMTRALRSRAMVKSLLKAWNVETESSCKGAEIMENDLSVLQSSGSMLESNTFPILNPVNIEPSTAAAWKVDLRNQLDIVQKSLCSASNLKIHNSITAGIFDSTVKQWVHMVCGLWTPGTRCPNVDTMSAFDVSGASRPKANVVCSMCNRPGGSCIECRVANCSVKFHPWCAHRKGLLQSEVEGVENENVGFYGRCVLHATHPLRESGSDPIDLEVGCSVEREFTCARTEGYKGRKRDGFWHNLHGQSRGKSGCLVLQEQINAWIHINGQKSCTNGLPKPPVSDVESDYRKEYARYKQAKGWRHLVVYKSGIHALGLYTSRFISRGEMVVEYVGEIVGQRVADKREIEYQSGRKLQYKSACYFFRIDKEHIIDATCKGGIARFVNHSCLPNCVAKVISVRNEKKVVFFAERDIYPGEEVTYDYHFNHEDEGKKIPCFCNSKNCRRYLN</sequence>
<name>A0ACC1X8Q5_MELAZ</name>
<gene>
    <name evidence="1" type="ORF">OWV82_017882</name>
</gene>
<comment type="caution">
    <text evidence="1">The sequence shown here is derived from an EMBL/GenBank/DDBJ whole genome shotgun (WGS) entry which is preliminary data.</text>
</comment>
<evidence type="ECO:0000313" key="1">
    <source>
        <dbReference type="EMBL" id="KAJ4707826.1"/>
    </source>
</evidence>
<protein>
    <submittedName>
        <fullName evidence="1">Histone-lysine N-methyltransferase</fullName>
    </submittedName>
</protein>